<dbReference type="OrthoDB" id="2963168at2759"/>
<comment type="caution">
    <text evidence="1">The sequence shown here is derived from an EMBL/GenBank/DDBJ whole genome shotgun (WGS) entry which is preliminary data.</text>
</comment>
<accession>A0A9P6JP33</accession>
<proteinExistence type="predicted"/>
<keyword evidence="2" id="KW-1185">Reference proteome</keyword>
<dbReference type="AlphaFoldDB" id="A0A9P6JP33"/>
<evidence type="ECO:0008006" key="3">
    <source>
        <dbReference type="Google" id="ProtNLM"/>
    </source>
</evidence>
<organism evidence="1 2">
    <name type="scientific">Crepidotus variabilis</name>
    <dbReference type="NCBI Taxonomy" id="179855"/>
    <lineage>
        <taxon>Eukaryota</taxon>
        <taxon>Fungi</taxon>
        <taxon>Dikarya</taxon>
        <taxon>Basidiomycota</taxon>
        <taxon>Agaricomycotina</taxon>
        <taxon>Agaricomycetes</taxon>
        <taxon>Agaricomycetidae</taxon>
        <taxon>Agaricales</taxon>
        <taxon>Agaricineae</taxon>
        <taxon>Crepidotaceae</taxon>
        <taxon>Crepidotus</taxon>
    </lineage>
</organism>
<dbReference type="PANTHER" id="PTHR14187">
    <property type="entry name" value="ALPHA KINASE/ELONGATION FACTOR 2 KINASE"/>
    <property type="match status" value="1"/>
</dbReference>
<dbReference type="InterPro" id="IPR043129">
    <property type="entry name" value="ATPase_NBD"/>
</dbReference>
<dbReference type="Proteomes" id="UP000807306">
    <property type="component" value="Unassembled WGS sequence"/>
</dbReference>
<evidence type="ECO:0000313" key="1">
    <source>
        <dbReference type="EMBL" id="KAF9527254.1"/>
    </source>
</evidence>
<gene>
    <name evidence="1" type="ORF">CPB83DRAFT_936155</name>
</gene>
<dbReference type="PANTHER" id="PTHR14187:SF5">
    <property type="entry name" value="HEAT SHOCK 70 KDA PROTEIN 12A"/>
    <property type="match status" value="1"/>
</dbReference>
<dbReference type="CDD" id="cd10170">
    <property type="entry name" value="ASKHA_NBD_HSP70"/>
    <property type="match status" value="1"/>
</dbReference>
<name>A0A9P6JP33_9AGAR</name>
<protein>
    <recommendedName>
        <fullName evidence="3">Heat shock 70 kDa protein 12A</fullName>
    </recommendedName>
</protein>
<evidence type="ECO:0000313" key="2">
    <source>
        <dbReference type="Proteomes" id="UP000807306"/>
    </source>
</evidence>
<reference evidence="1" key="1">
    <citation type="submission" date="2020-11" db="EMBL/GenBank/DDBJ databases">
        <authorList>
            <consortium name="DOE Joint Genome Institute"/>
            <person name="Ahrendt S."/>
            <person name="Riley R."/>
            <person name="Andreopoulos W."/>
            <person name="Labutti K."/>
            <person name="Pangilinan J."/>
            <person name="Ruiz-Duenas F.J."/>
            <person name="Barrasa J.M."/>
            <person name="Sanchez-Garcia M."/>
            <person name="Camarero S."/>
            <person name="Miyauchi S."/>
            <person name="Serrano A."/>
            <person name="Linde D."/>
            <person name="Babiker R."/>
            <person name="Drula E."/>
            <person name="Ayuso-Fernandez I."/>
            <person name="Pacheco R."/>
            <person name="Padilla G."/>
            <person name="Ferreira P."/>
            <person name="Barriuso J."/>
            <person name="Kellner H."/>
            <person name="Castanera R."/>
            <person name="Alfaro M."/>
            <person name="Ramirez L."/>
            <person name="Pisabarro A.G."/>
            <person name="Kuo A."/>
            <person name="Tritt A."/>
            <person name="Lipzen A."/>
            <person name="He G."/>
            <person name="Yan M."/>
            <person name="Ng V."/>
            <person name="Cullen D."/>
            <person name="Martin F."/>
            <person name="Rosso M.-N."/>
            <person name="Henrissat B."/>
            <person name="Hibbett D."/>
            <person name="Martinez A.T."/>
            <person name="Grigoriev I.V."/>
        </authorList>
    </citation>
    <scope>NUCLEOTIDE SEQUENCE</scope>
    <source>
        <strain evidence="1">CBS 506.95</strain>
    </source>
</reference>
<dbReference type="SUPFAM" id="SSF53067">
    <property type="entry name" value="Actin-like ATPase domain"/>
    <property type="match status" value="2"/>
</dbReference>
<dbReference type="Gene3D" id="3.30.420.40">
    <property type="match status" value="2"/>
</dbReference>
<dbReference type="EMBL" id="MU157863">
    <property type="protein sequence ID" value="KAF9527254.1"/>
    <property type="molecule type" value="Genomic_DNA"/>
</dbReference>
<sequence>MTTTTPAQSTRKTYGGSRRRLVLAFDIGTTYSGISYSILDPGQSPGIKAVTRFPAQETISGASKIPTIIYYDKHGNVQAVGAEATRDGIYEAAQEGNWYKAEWFKLHLRSKFGSASTLHESIPNLPPNKTIVDVFADFLAYLLTCAASYIQETHPNGVALWQSFTSSDSQTLPSYGPSSETDPEGIYFVLSHPNGWEGKEQTQMRQAAVQAKLISDTPAGHKQISFVTEGESSLHFAVENGVLNQAMDGEGVVVVDAGGGTIDVSTYKRSGKSQSRIFEEIAVAKCHFHGSVFVTLAARDYLRVALAESPFLDDLDHITDCFDKTTKPRFRVEQDPQYIKFGSTRDNDKDVDIRFGQMKIAGTVVAAFFKHSVDCVVKAVLEQKATAHNNISHVILVGGFAASDWLFVNAKEALTKHGLTVARPENHVNKAVSDGAISFYLDHYVRARMAKVTYGSRVCAYYDGSVPEHIQREKDMFVEVDGTTMLTGAFHTVLSKNTQVSEEKEFSRPLIASFSQSFALNKIEVEIMCYRGELTKPKWLDVDSDNYTTLCTVSAYLPSVYTISTSGKAYYSVAFEVVILFGLTELQAQMKWMDNGTERRSAATVIYDDN</sequence>